<reference evidence="5 6" key="1">
    <citation type="submission" date="2018-11" db="EMBL/GenBank/DDBJ databases">
        <authorList>
            <consortium name="Pathogen Informatics"/>
        </authorList>
    </citation>
    <scope>NUCLEOTIDE SEQUENCE [LARGE SCALE GENOMIC DNA]</scope>
</reference>
<dbReference type="EMBL" id="UYYB01123815">
    <property type="protein sequence ID" value="VDM83545.1"/>
    <property type="molecule type" value="Genomic_DNA"/>
</dbReference>
<accession>A0A3P7LLV9</accession>
<keyword evidence="2" id="KW-1015">Disulfide bond</keyword>
<proteinExistence type="predicted"/>
<comment type="caution">
    <text evidence="3">Lacks conserved residue(s) required for the propagation of feature annotation.</text>
</comment>
<feature type="non-terminal residue" evidence="5">
    <location>
        <position position="1"/>
    </location>
</feature>
<evidence type="ECO:0000313" key="5">
    <source>
        <dbReference type="EMBL" id="VDM83545.1"/>
    </source>
</evidence>
<evidence type="ECO:0000259" key="4">
    <source>
        <dbReference type="PROSITE" id="PS51670"/>
    </source>
</evidence>
<sequence length="85" mass="8544">IVVPTASTTPATAAPGASTTTAAVATTTPACVDKINPRTGVSDCPSRAHLCNNGLYYALMTDQCPKTCNRCGGGGQPTPRPPGIQ</sequence>
<evidence type="ECO:0000313" key="6">
    <source>
        <dbReference type="Proteomes" id="UP000270094"/>
    </source>
</evidence>
<dbReference type="Pfam" id="PF01549">
    <property type="entry name" value="ShK"/>
    <property type="match status" value="1"/>
</dbReference>
<dbReference type="PANTHER" id="PTHR46219">
    <property type="entry name" value="PROTEIN CBG11138"/>
    <property type="match status" value="1"/>
</dbReference>
<keyword evidence="1" id="KW-0732">Signal</keyword>
<dbReference type="InterPro" id="IPR003582">
    <property type="entry name" value="ShKT_dom"/>
</dbReference>
<gene>
    <name evidence="5" type="ORF">SVUK_LOCUS18543</name>
</gene>
<evidence type="ECO:0000256" key="1">
    <source>
        <dbReference type="ARBA" id="ARBA00022729"/>
    </source>
</evidence>
<organism evidence="5 6">
    <name type="scientific">Strongylus vulgaris</name>
    <name type="common">Blood worm</name>
    <dbReference type="NCBI Taxonomy" id="40348"/>
    <lineage>
        <taxon>Eukaryota</taxon>
        <taxon>Metazoa</taxon>
        <taxon>Ecdysozoa</taxon>
        <taxon>Nematoda</taxon>
        <taxon>Chromadorea</taxon>
        <taxon>Rhabditida</taxon>
        <taxon>Rhabditina</taxon>
        <taxon>Rhabditomorpha</taxon>
        <taxon>Strongyloidea</taxon>
        <taxon>Strongylidae</taxon>
        <taxon>Strongylus</taxon>
    </lineage>
</organism>
<evidence type="ECO:0000256" key="2">
    <source>
        <dbReference type="ARBA" id="ARBA00023157"/>
    </source>
</evidence>
<dbReference type="PANTHER" id="PTHR46219:SF5">
    <property type="entry name" value="SHKT DOMAIN-CONTAINING PROTEIN"/>
    <property type="match status" value="1"/>
</dbReference>
<dbReference type="Proteomes" id="UP000270094">
    <property type="component" value="Unassembled WGS sequence"/>
</dbReference>
<protein>
    <recommendedName>
        <fullName evidence="4">ShKT domain-containing protein</fullName>
    </recommendedName>
</protein>
<evidence type="ECO:0000256" key="3">
    <source>
        <dbReference type="PROSITE-ProRule" id="PRU01005"/>
    </source>
</evidence>
<dbReference type="SMART" id="SM00254">
    <property type="entry name" value="ShKT"/>
    <property type="match status" value="1"/>
</dbReference>
<dbReference type="FunFam" id="1.10.10.1940:FF:000002">
    <property type="entry name" value="PHAryngeal gland Toxin-related"/>
    <property type="match status" value="1"/>
</dbReference>
<name>A0A3P7LLV9_STRVU</name>
<dbReference type="OrthoDB" id="5863778at2759"/>
<dbReference type="Gene3D" id="1.10.10.1940">
    <property type="match status" value="1"/>
</dbReference>
<feature type="domain" description="ShKT" evidence="4">
    <location>
        <begin position="31"/>
        <end position="71"/>
    </location>
</feature>
<dbReference type="AlphaFoldDB" id="A0A3P7LLV9"/>
<dbReference type="PROSITE" id="PS51670">
    <property type="entry name" value="SHKT"/>
    <property type="match status" value="1"/>
</dbReference>
<keyword evidence="6" id="KW-1185">Reference proteome</keyword>